<sequence>MFVLLLAVTDSRGDLTLHLQARGTNLDLVLEVQSRDADGAVTTIFHTRQHGGHTRLHQAVTHLDEIDIRIQPSSADMDMELKASHDNIPDIQLAQGRAIIMARFLHRHWQGKGGPDLYFLPDAKPSGIASGILQICRFQVGKLHEDSTHSPPKYKARHRYPSSVNYESSTVFVGNLPPQAAERELRNHFSVVGKVLSCTIVLDPRTRLSRGYGFVEMASPEASNRCIEHLNYSNFRGRSITVRRAHRRSPFPISSEHLDIKNIEDLPSESRCDANY</sequence>
<dbReference type="SUPFAM" id="SSF54928">
    <property type="entry name" value="RNA-binding domain, RBD"/>
    <property type="match status" value="1"/>
</dbReference>
<evidence type="ECO:0000259" key="2">
    <source>
        <dbReference type="PROSITE" id="PS50102"/>
    </source>
</evidence>
<name>A0A176W4X0_MARPO</name>
<dbReference type="InterPro" id="IPR050441">
    <property type="entry name" value="RBM"/>
</dbReference>
<dbReference type="AlphaFoldDB" id="A0A176W4X0"/>
<proteinExistence type="predicted"/>
<dbReference type="Pfam" id="PF00076">
    <property type="entry name" value="RRM_1"/>
    <property type="match status" value="1"/>
</dbReference>
<dbReference type="PROSITE" id="PS50102">
    <property type="entry name" value="RRM"/>
    <property type="match status" value="1"/>
</dbReference>
<evidence type="ECO:0000313" key="4">
    <source>
        <dbReference type="Proteomes" id="UP000077202"/>
    </source>
</evidence>
<comment type="caution">
    <text evidence="3">The sequence shown here is derived from an EMBL/GenBank/DDBJ whole genome shotgun (WGS) entry which is preliminary data.</text>
</comment>
<keyword evidence="1" id="KW-0694">RNA-binding</keyword>
<dbReference type="InterPro" id="IPR000504">
    <property type="entry name" value="RRM_dom"/>
</dbReference>
<protein>
    <recommendedName>
        <fullName evidence="2">RRM domain-containing protein</fullName>
    </recommendedName>
</protein>
<dbReference type="Proteomes" id="UP000077202">
    <property type="component" value="Unassembled WGS sequence"/>
</dbReference>
<dbReference type="Gene3D" id="3.30.70.330">
    <property type="match status" value="1"/>
</dbReference>
<evidence type="ECO:0000256" key="1">
    <source>
        <dbReference type="PROSITE-ProRule" id="PRU00176"/>
    </source>
</evidence>
<keyword evidence="4" id="KW-1185">Reference proteome</keyword>
<dbReference type="SMART" id="SM00360">
    <property type="entry name" value="RRM"/>
    <property type="match status" value="1"/>
</dbReference>
<dbReference type="PANTHER" id="PTHR48034">
    <property type="entry name" value="TRANSFORMER-2 SEX-DETERMINING PROTEIN-RELATED"/>
    <property type="match status" value="1"/>
</dbReference>
<evidence type="ECO:0000313" key="3">
    <source>
        <dbReference type="EMBL" id="OAE28070.1"/>
    </source>
</evidence>
<organism evidence="3 4">
    <name type="scientific">Marchantia polymorpha subsp. ruderalis</name>
    <dbReference type="NCBI Taxonomy" id="1480154"/>
    <lineage>
        <taxon>Eukaryota</taxon>
        <taxon>Viridiplantae</taxon>
        <taxon>Streptophyta</taxon>
        <taxon>Embryophyta</taxon>
        <taxon>Marchantiophyta</taxon>
        <taxon>Marchantiopsida</taxon>
        <taxon>Marchantiidae</taxon>
        <taxon>Marchantiales</taxon>
        <taxon>Marchantiaceae</taxon>
        <taxon>Marchantia</taxon>
    </lineage>
</organism>
<gene>
    <name evidence="3" type="ORF">AXG93_4577s1010</name>
</gene>
<dbReference type="InterPro" id="IPR035979">
    <property type="entry name" value="RBD_domain_sf"/>
</dbReference>
<dbReference type="EMBL" id="LVLJ01001770">
    <property type="protein sequence ID" value="OAE28070.1"/>
    <property type="molecule type" value="Genomic_DNA"/>
</dbReference>
<dbReference type="GO" id="GO:0003723">
    <property type="term" value="F:RNA binding"/>
    <property type="evidence" value="ECO:0007669"/>
    <property type="project" value="UniProtKB-UniRule"/>
</dbReference>
<accession>A0A176W4X0</accession>
<feature type="domain" description="RRM" evidence="2">
    <location>
        <begin position="169"/>
        <end position="247"/>
    </location>
</feature>
<reference evidence="3" key="1">
    <citation type="submission" date="2016-03" db="EMBL/GenBank/DDBJ databases">
        <title>Mechanisms controlling the formation of the plant cell surface in tip-growing cells are functionally conserved among land plants.</title>
        <authorList>
            <person name="Honkanen S."/>
            <person name="Jones V.A."/>
            <person name="Morieri G."/>
            <person name="Champion C."/>
            <person name="Hetherington A.J."/>
            <person name="Kelly S."/>
            <person name="Saint-Marcoux D."/>
            <person name="Proust H."/>
            <person name="Prescott H."/>
            <person name="Dolan L."/>
        </authorList>
    </citation>
    <scope>NUCLEOTIDE SEQUENCE [LARGE SCALE GENOMIC DNA]</scope>
    <source>
        <tissue evidence="3">Whole gametophyte</tissue>
    </source>
</reference>
<dbReference type="InterPro" id="IPR012677">
    <property type="entry name" value="Nucleotide-bd_a/b_plait_sf"/>
</dbReference>